<dbReference type="PANTHER" id="PTHR33753:SF1">
    <property type="entry name" value="ENDO-BETA-1,4-GLUCANASE CELB"/>
    <property type="match status" value="1"/>
</dbReference>
<comment type="caution">
    <text evidence="10">The sequence shown here is derived from an EMBL/GenBank/DDBJ whole genome shotgun (WGS) entry which is preliminary data.</text>
</comment>
<dbReference type="PRINTS" id="PR00734">
    <property type="entry name" value="GLHYDRLASE7"/>
</dbReference>
<keyword evidence="5" id="KW-0136">Cellulose degradation</keyword>
<evidence type="ECO:0000256" key="9">
    <source>
        <dbReference type="ARBA" id="ARBA00023326"/>
    </source>
</evidence>
<keyword evidence="4" id="KW-0378">Hydrolase</keyword>
<accession>A0ABP0I4P5</accession>
<keyword evidence="8" id="KW-0326">Glycosidase</keyword>
<keyword evidence="9" id="KW-0624">Polysaccharide degradation</keyword>
<evidence type="ECO:0000256" key="6">
    <source>
        <dbReference type="ARBA" id="ARBA00023180"/>
    </source>
</evidence>
<dbReference type="Proteomes" id="UP001642464">
    <property type="component" value="Unassembled WGS sequence"/>
</dbReference>
<evidence type="ECO:0000256" key="1">
    <source>
        <dbReference type="ARBA" id="ARBA00000966"/>
    </source>
</evidence>
<dbReference type="EMBL" id="CAXAMM010002647">
    <property type="protein sequence ID" value="CAK8996951.1"/>
    <property type="molecule type" value="Genomic_DNA"/>
</dbReference>
<name>A0ABP0I4P5_9DINO</name>
<evidence type="ECO:0000256" key="2">
    <source>
        <dbReference type="ARBA" id="ARBA00006044"/>
    </source>
</evidence>
<evidence type="ECO:0000256" key="5">
    <source>
        <dbReference type="ARBA" id="ARBA00023001"/>
    </source>
</evidence>
<reference evidence="10 11" key="1">
    <citation type="submission" date="2024-02" db="EMBL/GenBank/DDBJ databases">
        <authorList>
            <person name="Chen Y."/>
            <person name="Shah S."/>
            <person name="Dougan E. K."/>
            <person name="Thang M."/>
            <person name="Chan C."/>
        </authorList>
    </citation>
    <scope>NUCLEOTIDE SEQUENCE [LARGE SCALE GENOMIC DNA]</scope>
</reference>
<dbReference type="SUPFAM" id="SSF49899">
    <property type="entry name" value="Concanavalin A-like lectins/glucanases"/>
    <property type="match status" value="1"/>
</dbReference>
<dbReference type="InterPro" id="IPR037019">
    <property type="entry name" value="Glyco_hydro_7_sf"/>
</dbReference>
<keyword evidence="11" id="KW-1185">Reference proteome</keyword>
<dbReference type="InterPro" id="IPR001722">
    <property type="entry name" value="Glyco_hydro_7"/>
</dbReference>
<dbReference type="EC" id="3.2.1.4" evidence="3"/>
<evidence type="ECO:0000313" key="11">
    <source>
        <dbReference type="Proteomes" id="UP001642464"/>
    </source>
</evidence>
<protein>
    <recommendedName>
        <fullName evidence="3">cellulase</fullName>
        <ecNumber evidence="3">3.2.1.4</ecNumber>
    </recommendedName>
</protein>
<gene>
    <name evidence="10" type="ORF">SCF082_LOCUS5009</name>
</gene>
<proteinExistence type="inferred from homology"/>
<sequence>MLRVASVVVCAWAQQGGVHVEEYHPKMPLWNCDSSGCSKKMKSVVLDANWRWLHNGEYTNCYKDGDFDTTLCPDPVACAENCHLEGNSEKQYKSTYGIKEIDDGIQLNFVTKDKYGSNFGSRIYMLDGPDKYEMFKLKNREFTMSADMFFMPCGLNGAVYFVEMDADGGQARAAAAGGSNQAGAKFGTGYCDAQCPHDMKFMEGKANVLGWNASHNPPVGKWGACCAEMDIWEANSKATAYTPHPCSLTGPYTCEGIECGDNSKEQRYDGVCDKDGCDFNSYRLGDEEYYGRGKSFAVNSRKKMTIVTQFITEGNRDDGDLIDIRRFYVQDGKVIPNSNISIAGVTGDSVTDKVCKDMKTAFGDIDDFTHHGGLKAMGEALDRGVVLVMSLWDDAEANMLWLDSNYPPNKDPSTPGVNRGTCLTTTGKPAYLREKYPTARVKYSKIKVGTLGSTFGQTDDDEDEDDGIWADNRRLEEIHV</sequence>
<keyword evidence="7" id="KW-0119">Carbohydrate metabolism</keyword>
<comment type="similarity">
    <text evidence="2">Belongs to the glycosyl hydrolase 7 (cellulase C) family.</text>
</comment>
<comment type="catalytic activity">
    <reaction evidence="1">
        <text>Endohydrolysis of (1-&gt;4)-beta-D-glucosidic linkages in cellulose, lichenin and cereal beta-D-glucans.</text>
        <dbReference type="EC" id="3.2.1.4"/>
    </reaction>
</comment>
<keyword evidence="6" id="KW-0325">Glycoprotein</keyword>
<dbReference type="Gene3D" id="2.70.100.10">
    <property type="entry name" value="Glycoside hydrolase, family 7, domain"/>
    <property type="match status" value="1"/>
</dbReference>
<organism evidence="10 11">
    <name type="scientific">Durusdinium trenchii</name>
    <dbReference type="NCBI Taxonomy" id="1381693"/>
    <lineage>
        <taxon>Eukaryota</taxon>
        <taxon>Sar</taxon>
        <taxon>Alveolata</taxon>
        <taxon>Dinophyceae</taxon>
        <taxon>Suessiales</taxon>
        <taxon>Symbiodiniaceae</taxon>
        <taxon>Durusdinium</taxon>
    </lineage>
</organism>
<dbReference type="InterPro" id="IPR013320">
    <property type="entry name" value="ConA-like_dom_sf"/>
</dbReference>
<evidence type="ECO:0000256" key="7">
    <source>
        <dbReference type="ARBA" id="ARBA00023277"/>
    </source>
</evidence>
<dbReference type="PANTHER" id="PTHR33753">
    <property type="entry name" value="1,4-BETA-D-GLUCAN CELLOBIOHYDROLASE B"/>
    <property type="match status" value="1"/>
</dbReference>
<evidence type="ECO:0000256" key="4">
    <source>
        <dbReference type="ARBA" id="ARBA00022801"/>
    </source>
</evidence>
<dbReference type="Pfam" id="PF00840">
    <property type="entry name" value="Glyco_hydro_7"/>
    <property type="match status" value="1"/>
</dbReference>
<evidence type="ECO:0000313" key="10">
    <source>
        <dbReference type="EMBL" id="CAK8996951.1"/>
    </source>
</evidence>
<evidence type="ECO:0000256" key="8">
    <source>
        <dbReference type="ARBA" id="ARBA00023295"/>
    </source>
</evidence>
<dbReference type="CDD" id="cd07999">
    <property type="entry name" value="GH7_CBH_EG"/>
    <property type="match status" value="1"/>
</dbReference>
<evidence type="ECO:0000256" key="3">
    <source>
        <dbReference type="ARBA" id="ARBA00012601"/>
    </source>
</evidence>